<organism evidence="2 3">
    <name type="scientific">Austwickia chelonae NBRC 105200</name>
    <dbReference type="NCBI Taxonomy" id="1184607"/>
    <lineage>
        <taxon>Bacteria</taxon>
        <taxon>Bacillati</taxon>
        <taxon>Actinomycetota</taxon>
        <taxon>Actinomycetes</taxon>
        <taxon>Micrococcales</taxon>
        <taxon>Dermatophilaceae</taxon>
        <taxon>Austwickia</taxon>
    </lineage>
</organism>
<proteinExistence type="predicted"/>
<dbReference type="AlphaFoldDB" id="K6VS61"/>
<keyword evidence="3" id="KW-1185">Reference proteome</keyword>
<dbReference type="Proteomes" id="UP000008495">
    <property type="component" value="Unassembled WGS sequence"/>
</dbReference>
<evidence type="ECO:0000313" key="2">
    <source>
        <dbReference type="EMBL" id="GAB78175.1"/>
    </source>
</evidence>
<gene>
    <name evidence="2" type="ORF">AUCHE_08_04200</name>
</gene>
<reference evidence="2 3" key="1">
    <citation type="submission" date="2012-08" db="EMBL/GenBank/DDBJ databases">
        <title>Whole genome shotgun sequence of Austwickia chelonae NBRC 105200.</title>
        <authorList>
            <person name="Yoshida I."/>
            <person name="Hosoyama A."/>
            <person name="Tsuchikane K."/>
            <person name="Katsumata H."/>
            <person name="Ando Y."/>
            <person name="Ohji S."/>
            <person name="Hamada M."/>
            <person name="Tamura T."/>
            <person name="Yamazoe A."/>
            <person name="Yamazaki S."/>
            <person name="Fujita N."/>
        </authorList>
    </citation>
    <scope>NUCLEOTIDE SEQUENCE [LARGE SCALE GENOMIC DNA]</scope>
    <source>
        <strain evidence="2 3">NBRC 105200</strain>
    </source>
</reference>
<dbReference type="EMBL" id="BAGZ01000008">
    <property type="protein sequence ID" value="GAB78175.1"/>
    <property type="molecule type" value="Genomic_DNA"/>
</dbReference>
<evidence type="ECO:0000313" key="3">
    <source>
        <dbReference type="Proteomes" id="UP000008495"/>
    </source>
</evidence>
<evidence type="ECO:0000256" key="1">
    <source>
        <dbReference type="SAM" id="MobiDB-lite"/>
    </source>
</evidence>
<comment type="caution">
    <text evidence="2">The sequence shown here is derived from an EMBL/GenBank/DDBJ whole genome shotgun (WGS) entry which is preliminary data.</text>
</comment>
<sequence length="201" mass="20559">MLIQDVMLARVPSPERPARLPVLVGALIAVLAAILGFTTASASAAGAAETRVRASAAVVEVPVGATERIAAGQRLGNDVAEPDFVVATGGAAKSGDELLDAARVARDAKAAEVGRSKATVTGGYGRDGVPRARCSSSPIGGAEDDVARQIGGNPKDITFTEAIRPRTGDQVPICQRCQATFDQSQFPPGTLFDPAGPWGAR</sequence>
<protein>
    <submittedName>
        <fullName evidence="2">Uncharacterized protein</fullName>
    </submittedName>
</protein>
<name>K6VS61_9MICO</name>
<feature type="region of interest" description="Disordered" evidence="1">
    <location>
        <begin position="122"/>
        <end position="153"/>
    </location>
</feature>
<dbReference type="eggNOG" id="COG3209">
    <property type="taxonomic scope" value="Bacteria"/>
</dbReference>
<accession>K6VS61</accession>